<evidence type="ECO:0000313" key="5">
    <source>
        <dbReference type="EMBL" id="HGN90110.1"/>
    </source>
</evidence>
<keyword evidence="1" id="KW-0472">Membrane</keyword>
<dbReference type="PRINTS" id="PR00368">
    <property type="entry name" value="FADPNR"/>
</dbReference>
<feature type="domain" description="FAD/NAD(P)-binding" evidence="2">
    <location>
        <begin position="203"/>
        <end position="302"/>
    </location>
</feature>
<dbReference type="InterPro" id="IPR049386">
    <property type="entry name" value="FCSD_central"/>
</dbReference>
<keyword evidence="1" id="KW-0812">Transmembrane</keyword>
<dbReference type="GO" id="GO:0016491">
    <property type="term" value="F:oxidoreductase activity"/>
    <property type="evidence" value="ECO:0007669"/>
    <property type="project" value="InterPro"/>
</dbReference>
<organism evidence="5">
    <name type="scientific">Caldiarchaeum subterraneum</name>
    <dbReference type="NCBI Taxonomy" id="311458"/>
    <lineage>
        <taxon>Archaea</taxon>
        <taxon>Nitrososphaerota</taxon>
        <taxon>Candidatus Caldarchaeales</taxon>
        <taxon>Candidatus Caldarchaeaceae</taxon>
        <taxon>Candidatus Caldarchaeum</taxon>
    </lineage>
</organism>
<evidence type="ECO:0000256" key="1">
    <source>
        <dbReference type="SAM" id="Phobius"/>
    </source>
</evidence>
<protein>
    <submittedName>
        <fullName evidence="5">NAD(P)/FAD-dependent oxidoreductase</fullName>
    </submittedName>
</protein>
<dbReference type="Pfam" id="PF21706">
    <property type="entry name" value="FCSD_central"/>
    <property type="match status" value="1"/>
</dbReference>
<dbReference type="SUPFAM" id="SSF51905">
    <property type="entry name" value="FAD/NAD(P)-binding domain"/>
    <property type="match status" value="2"/>
</dbReference>
<dbReference type="EMBL" id="DTCM01000019">
    <property type="protein sequence ID" value="HGL40344.1"/>
    <property type="molecule type" value="Genomic_DNA"/>
</dbReference>
<dbReference type="EMBL" id="DRXG01000076">
    <property type="protein sequence ID" value="HHN52353.1"/>
    <property type="molecule type" value="Genomic_DNA"/>
</dbReference>
<dbReference type="PRINTS" id="PR00411">
    <property type="entry name" value="PNDRDTASEI"/>
</dbReference>
<name>A0A7C4I0R6_CALS0</name>
<feature type="domain" description="FAD/NAD(P)-binding" evidence="2">
    <location>
        <begin position="18"/>
        <end position="146"/>
    </location>
</feature>
<keyword evidence="1" id="KW-1133">Transmembrane helix</keyword>
<proteinExistence type="predicted"/>
<accession>A0A7C4I0R6</accession>
<feature type="transmembrane region" description="Helical" evidence="1">
    <location>
        <begin position="6"/>
        <end position="33"/>
    </location>
</feature>
<dbReference type="PANTHER" id="PTHR43755">
    <property type="match status" value="1"/>
</dbReference>
<dbReference type="Pfam" id="PF07992">
    <property type="entry name" value="Pyr_redox_2"/>
    <property type="match status" value="2"/>
</dbReference>
<evidence type="ECO:0000313" key="6">
    <source>
        <dbReference type="EMBL" id="HHN52353.1"/>
    </source>
</evidence>
<gene>
    <name evidence="6" type="ORF">ENM30_03455</name>
    <name evidence="5" type="ORF">ENT82_03150</name>
    <name evidence="4" type="ORF">ENU43_01575</name>
</gene>
<dbReference type="AlphaFoldDB" id="A0A7C4I0R6"/>
<evidence type="ECO:0000259" key="3">
    <source>
        <dbReference type="Pfam" id="PF21706"/>
    </source>
</evidence>
<feature type="domain" description="Sulfide dehydrogenase [flavocytochrome c] flavoprotein chain central" evidence="3">
    <location>
        <begin position="151"/>
        <end position="194"/>
    </location>
</feature>
<sequence>MAYDFYSLVITVLNGLSEVLVLGAGFGGLAAAVELRRLLPQEHSVTVVDRRDMFSMGFMNLWLMVGEKSMPRECLFPVKGVEKRGVRFINEEIVEIDPASRKVVTSGNVYTPDVVVVALGAEYAFDAVPGFREHAHNFYDLMGAYAAQNMLKDFTHGHIAILIAKPPYKCPPAPYEAALLIDSYMRRRGLRDKVEIDVYTPEPQPMPAAGPVGKRVEQFLTERGIRFHPRKQVKQIMDRRLVFEDDEAEFDLLLGVPPHRAPKPVRESPLVDETGWIPVNPQTMETRFRNVYAIGDVTSVKLPNGMFLPKAGVFAEAMALVAARRIAATLQNKPAEELFNGVGYCFFEVGEGQAGKIVANFFADPAPSIMFEPPSPRYRDEKVEFGNVRLSNWLL</sequence>
<comment type="caution">
    <text evidence="5">The sequence shown here is derived from an EMBL/GenBank/DDBJ whole genome shotgun (WGS) entry which is preliminary data.</text>
</comment>
<dbReference type="EMBL" id="DTAD01000034">
    <property type="protein sequence ID" value="HGN90110.1"/>
    <property type="molecule type" value="Genomic_DNA"/>
</dbReference>
<dbReference type="PANTHER" id="PTHR43755:SF1">
    <property type="entry name" value="FAD-DEPENDENT PYRIDINE NUCLEOTIDE-DISULPHIDE OXIDOREDUCTASE"/>
    <property type="match status" value="1"/>
</dbReference>
<evidence type="ECO:0000313" key="4">
    <source>
        <dbReference type="EMBL" id="HGL40344.1"/>
    </source>
</evidence>
<reference evidence="5" key="1">
    <citation type="journal article" date="2020" name="mSystems">
        <title>Genome- and Community-Level Interaction Insights into Carbon Utilization and Element Cycling Functions of Hydrothermarchaeota in Hydrothermal Sediment.</title>
        <authorList>
            <person name="Zhou Z."/>
            <person name="Liu Y."/>
            <person name="Xu W."/>
            <person name="Pan J."/>
            <person name="Luo Z.H."/>
            <person name="Li M."/>
        </authorList>
    </citation>
    <scope>NUCLEOTIDE SEQUENCE [LARGE SCALE GENOMIC DNA]</scope>
    <source>
        <strain evidence="6">SpSt-1073</strain>
        <strain evidence="5">SpSt-613</strain>
        <strain evidence="4">SpSt-669</strain>
    </source>
</reference>
<evidence type="ECO:0000259" key="2">
    <source>
        <dbReference type="Pfam" id="PF07992"/>
    </source>
</evidence>
<dbReference type="InterPro" id="IPR052541">
    <property type="entry name" value="SQRD"/>
</dbReference>
<dbReference type="Gene3D" id="3.50.50.60">
    <property type="entry name" value="FAD/NAD(P)-binding domain"/>
    <property type="match status" value="2"/>
</dbReference>
<dbReference type="InterPro" id="IPR036188">
    <property type="entry name" value="FAD/NAD-bd_sf"/>
</dbReference>
<dbReference type="InterPro" id="IPR023753">
    <property type="entry name" value="FAD/NAD-binding_dom"/>
</dbReference>